<feature type="domain" description="ABC transporter" evidence="10">
    <location>
        <begin position="444"/>
        <end position="721"/>
    </location>
</feature>
<dbReference type="GO" id="GO:0005319">
    <property type="term" value="F:lipid transporter activity"/>
    <property type="evidence" value="ECO:0007669"/>
    <property type="project" value="TreeGrafter"/>
</dbReference>
<evidence type="ECO:0000256" key="8">
    <source>
        <dbReference type="ARBA" id="ARBA00023136"/>
    </source>
</evidence>
<comment type="similarity">
    <text evidence="2">Belongs to the ABC transporter superfamily. ABCA family.</text>
</comment>
<feature type="transmembrane region" description="Helical" evidence="9">
    <location>
        <begin position="817"/>
        <end position="842"/>
    </location>
</feature>
<dbReference type="GO" id="GO:0140359">
    <property type="term" value="F:ABC-type transporter activity"/>
    <property type="evidence" value="ECO:0007669"/>
    <property type="project" value="InterPro"/>
</dbReference>
<dbReference type="PANTHER" id="PTHR19229:SF209">
    <property type="entry name" value="ATP-BINDING CASSETTE SUB-FAMILY A MEMBER 5 ISOFORM X1"/>
    <property type="match status" value="1"/>
</dbReference>
<dbReference type="CDD" id="cd03263">
    <property type="entry name" value="ABC_subfamily_A"/>
    <property type="match status" value="1"/>
</dbReference>
<evidence type="ECO:0000256" key="3">
    <source>
        <dbReference type="ARBA" id="ARBA00022448"/>
    </source>
</evidence>
<feature type="transmembrane region" description="Helical" evidence="9">
    <location>
        <begin position="1011"/>
        <end position="1030"/>
    </location>
</feature>
<keyword evidence="4 9" id="KW-0812">Transmembrane</keyword>
<dbReference type="InterPro" id="IPR056264">
    <property type="entry name" value="R2_ABCA1-4-like"/>
</dbReference>
<dbReference type="InterPro" id="IPR026082">
    <property type="entry name" value="ABCA"/>
</dbReference>
<evidence type="ECO:0000256" key="1">
    <source>
        <dbReference type="ARBA" id="ARBA00004141"/>
    </source>
</evidence>
<name>A0A9J7ZRB1_CYPCA</name>
<dbReference type="InterPro" id="IPR003593">
    <property type="entry name" value="AAA+_ATPase"/>
</dbReference>
<accession>A0A9J7ZRB1</accession>
<evidence type="ECO:0000313" key="12">
    <source>
        <dbReference type="Proteomes" id="UP001108240"/>
    </source>
</evidence>
<dbReference type="FunFam" id="3.40.50.300:FF:000335">
    <property type="entry name" value="ATP binding cassette subfamily A member 5"/>
    <property type="match status" value="1"/>
</dbReference>
<protein>
    <recommendedName>
        <fullName evidence="10">ABC transporter domain-containing protein</fullName>
    </recommendedName>
</protein>
<proteinExistence type="inferred from homology"/>
<dbReference type="Proteomes" id="UP001108240">
    <property type="component" value="Unplaced"/>
</dbReference>
<dbReference type="PROSITE" id="PS00211">
    <property type="entry name" value="ABC_TRANSPORTER_1"/>
    <property type="match status" value="1"/>
</dbReference>
<feature type="transmembrane region" description="Helical" evidence="9">
    <location>
        <begin position="292"/>
        <end position="314"/>
    </location>
</feature>
<dbReference type="Pfam" id="PF12698">
    <property type="entry name" value="ABC2_membrane_3"/>
    <property type="match status" value="1"/>
</dbReference>
<dbReference type="Ensembl" id="ENSCCRT00000148815.1">
    <property type="protein sequence ID" value="ENSCCRP00000131720.1"/>
    <property type="gene ID" value="ENSCCRG00000006744.2"/>
</dbReference>
<sequence length="1545" mass="174461">KKSELPITRRDAGVWHQTRSLLYKNLLIKWRTKQQSLQVPFICHSYAFFSAPNLLVLAVCVSFHLFVGVESAAMNEQLEMFSTEEQLDNASLYDPDGFVGVVFLDSMEYLLRFPFGQVPLPIDFTESISENHSDVAEWYDFFCFRNYVFILLQMKTKRPVWNELKVRAVMMGHPGTVEVQRSHYALISIYLVLAFTPFVSFLIVNVVTEKEQRLKDTMGMMGLYDSAFWLSWGLLYAALVTTMSILMAVIATCTPLFSKSNFFVIFLLIFLYGISSIFFSFMLIPLFKKPKFASTVGSMLTFVFACLSLFTVLMRDFAPSAVWLLCLLSPSAFSIGIAQVVYLEAQGDGAVFSSLGSGPHALYVPMVMLFLDCILYLLLAIYLDQVLPGEFGTRRSVLYFLQPSYWSKRYVKVSSVYEGEVNGTPVNDESVEAVSPEFRGKEVIRICNIRKIYREEDTKVEALRGLTFDIYEGQITALLGHSGAGKSTLMNILCGICPPTEGTATIYGSPVAEIAERAEMKQLVGICPQLNIIFDLLTVEEHLRIFAAIKGILPCDIDEFEMVRKVLKDLDLEKIMDAQAKNLSGGQKRKLSVGLVLTEEYTCRYFDHISLFFHQSFMPHTSDCIFCHTDRKAVISQGQLKCVGSSLYLKNKYGVGYQLRMSVTEGCEVDNTTSLVKQHVPKAQLSRQQEAELTFTLPFESIDTFPGLFAELDCRPDLGIINYGVSMTTLEDVFLRLEAEAEVDQSDYSVFNQEKEEDEGDASSMDDTDQRLLMFSDSRQDAVTGRALWRQQFSTVAWLHMVNLKRERKSIINNHPFVSFLLPSLTLFLVFLIVMLMLFVAWGNFHSLSPKRLLSPIYLLHRNEAPRKYTTSLLVQNSTDSDLSGFIHNLESQDIKVEMMEELDYISAAPVSAAINVTGSSENFTYILAFNSTTIHSLPMAVNVLSNALLRGFNGTGHIKTWTKPFYYQIPGKVSHALVYIEGVILGILAAGMPAYFAMDHTRDKELKCRSILRISGLVPSAYWCGQAAIDVPFYYLILICMTSTLFAFHSTNLLTFYNTLSVVRKRFTQLPLDFMKIELCVVSASIVPVALVNKYSFVAHLLHIALCFFSPLYPLMGCLNCITMVILYLQDSYSMSEVINEMSIFIFSLFSRISSQAKSKAQRKPEENTSEDEDKDVQVEKARVKEALTCQSCEEKPLVVVSNLSKQYKGKREGFSLSKRKKVATKNVSFCVRKGEVLGLLGPNGAGKSTIMHMLSGVTEPTAGQILMGDYGTDFQQVENPLEHVGYCPQVNPLWPRITLQEHLEIYAAIKGLRHVVNALELKDHLNKQAKILSVGLKRKHAGNPQIVLLDEPSTGMDPKSKQRMWRAIRAAFKNKQRGALFTTHYMEEAEAVCDRVAIMVSGQLRCIGSIQHLKGKFGRGYSLEINLREELTGLQEVALLHKEILKIFPHAARQDSFATLMVYKIPMEDVKSLAKSFAQLESAKQNFNFEEYNFSQSTLEQFAKEQENEEEEVGSLSMTFQWQRLRQDGPVSINHTDSIVHQL</sequence>
<evidence type="ECO:0000259" key="10">
    <source>
        <dbReference type="PROSITE" id="PS50893"/>
    </source>
</evidence>
<keyword evidence="5" id="KW-0547">Nucleotide-binding</keyword>
<evidence type="ECO:0000256" key="9">
    <source>
        <dbReference type="SAM" id="Phobius"/>
    </source>
</evidence>
<keyword evidence="6" id="KW-0067">ATP-binding</keyword>
<dbReference type="GeneTree" id="ENSGT00940000158172"/>
<dbReference type="PANTHER" id="PTHR19229">
    <property type="entry name" value="ATP-BINDING CASSETTE TRANSPORTER SUBFAMILY A ABCA"/>
    <property type="match status" value="1"/>
</dbReference>
<dbReference type="GO" id="GO:0005524">
    <property type="term" value="F:ATP binding"/>
    <property type="evidence" value="ECO:0007669"/>
    <property type="project" value="UniProtKB-KW"/>
</dbReference>
<dbReference type="PROSITE" id="PS50893">
    <property type="entry name" value="ABC_TRANSPORTER_2"/>
    <property type="match status" value="2"/>
</dbReference>
<feature type="transmembrane region" description="Helical" evidence="9">
    <location>
        <begin position="46"/>
        <end position="67"/>
    </location>
</feature>
<feature type="domain" description="ABC transporter" evidence="10">
    <location>
        <begin position="1200"/>
        <end position="1428"/>
    </location>
</feature>
<dbReference type="SMART" id="SM00382">
    <property type="entry name" value="AAA"/>
    <property type="match status" value="2"/>
</dbReference>
<evidence type="ECO:0000256" key="2">
    <source>
        <dbReference type="ARBA" id="ARBA00008869"/>
    </source>
</evidence>
<keyword evidence="7 9" id="KW-1133">Transmembrane helix</keyword>
<keyword evidence="3" id="KW-0813">Transport</keyword>
<feature type="transmembrane region" description="Helical" evidence="9">
    <location>
        <begin position="362"/>
        <end position="383"/>
    </location>
</feature>
<reference evidence="11" key="1">
    <citation type="submission" date="2025-08" db="UniProtKB">
        <authorList>
            <consortium name="Ensembl"/>
        </authorList>
    </citation>
    <scope>IDENTIFICATION</scope>
</reference>
<keyword evidence="8 9" id="KW-0472">Membrane</keyword>
<evidence type="ECO:0000256" key="6">
    <source>
        <dbReference type="ARBA" id="ARBA00022840"/>
    </source>
</evidence>
<dbReference type="SUPFAM" id="SSF52540">
    <property type="entry name" value="P-loop containing nucleoside triphosphate hydrolases"/>
    <property type="match status" value="2"/>
</dbReference>
<organism evidence="11 12">
    <name type="scientific">Cyprinus carpio carpio</name>
    <dbReference type="NCBI Taxonomy" id="630221"/>
    <lineage>
        <taxon>Eukaryota</taxon>
        <taxon>Metazoa</taxon>
        <taxon>Chordata</taxon>
        <taxon>Craniata</taxon>
        <taxon>Vertebrata</taxon>
        <taxon>Euteleostomi</taxon>
        <taxon>Actinopterygii</taxon>
        <taxon>Neopterygii</taxon>
        <taxon>Teleostei</taxon>
        <taxon>Ostariophysi</taxon>
        <taxon>Cypriniformes</taxon>
        <taxon>Cyprinidae</taxon>
        <taxon>Cyprininae</taxon>
        <taxon>Cyprinus</taxon>
    </lineage>
</organism>
<evidence type="ECO:0000256" key="5">
    <source>
        <dbReference type="ARBA" id="ARBA00022741"/>
    </source>
</evidence>
<dbReference type="InterPro" id="IPR027417">
    <property type="entry name" value="P-loop_NTPase"/>
</dbReference>
<dbReference type="GO" id="GO:0016887">
    <property type="term" value="F:ATP hydrolysis activity"/>
    <property type="evidence" value="ECO:0007669"/>
    <property type="project" value="InterPro"/>
</dbReference>
<dbReference type="InterPro" id="IPR003439">
    <property type="entry name" value="ABC_transporter-like_ATP-bd"/>
</dbReference>
<feature type="transmembrane region" description="Helical" evidence="9">
    <location>
        <begin position="262"/>
        <end position="286"/>
    </location>
</feature>
<feature type="transmembrane region" description="Helical" evidence="9">
    <location>
        <begin position="1102"/>
        <end position="1130"/>
    </location>
</feature>
<dbReference type="Pfam" id="PF00005">
    <property type="entry name" value="ABC_tran"/>
    <property type="match status" value="2"/>
</dbReference>
<feature type="transmembrane region" description="Helical" evidence="9">
    <location>
        <begin position="321"/>
        <end position="342"/>
    </location>
</feature>
<keyword evidence="12" id="KW-1185">Reference proteome</keyword>
<feature type="transmembrane region" description="Helical" evidence="9">
    <location>
        <begin position="184"/>
        <end position="207"/>
    </location>
</feature>
<evidence type="ECO:0000313" key="11">
    <source>
        <dbReference type="Ensembl" id="ENSCCRP00000131720.1"/>
    </source>
</evidence>
<dbReference type="InterPro" id="IPR017871">
    <property type="entry name" value="ABC_transporter-like_CS"/>
</dbReference>
<feature type="transmembrane region" description="Helical" evidence="9">
    <location>
        <begin position="1036"/>
        <end position="1058"/>
    </location>
</feature>
<reference evidence="11" key="2">
    <citation type="submission" date="2025-09" db="UniProtKB">
        <authorList>
            <consortium name="Ensembl"/>
        </authorList>
    </citation>
    <scope>IDENTIFICATION</scope>
</reference>
<comment type="subcellular location">
    <subcellularLocation>
        <location evidence="1">Membrane</location>
        <topology evidence="1">Multi-pass membrane protein</topology>
    </subcellularLocation>
</comment>
<dbReference type="GO" id="GO:0016020">
    <property type="term" value="C:membrane"/>
    <property type="evidence" value="ECO:0007669"/>
    <property type="project" value="UniProtKB-SubCell"/>
</dbReference>
<evidence type="ECO:0000256" key="7">
    <source>
        <dbReference type="ARBA" id="ARBA00022989"/>
    </source>
</evidence>
<feature type="transmembrane region" description="Helical" evidence="9">
    <location>
        <begin position="977"/>
        <end position="999"/>
    </location>
</feature>
<dbReference type="InterPro" id="IPR013525">
    <property type="entry name" value="ABC2_TM"/>
</dbReference>
<evidence type="ECO:0000256" key="4">
    <source>
        <dbReference type="ARBA" id="ARBA00022692"/>
    </source>
</evidence>
<feature type="transmembrane region" description="Helical" evidence="9">
    <location>
        <begin position="227"/>
        <end position="250"/>
    </location>
</feature>
<dbReference type="Gene3D" id="3.40.50.300">
    <property type="entry name" value="P-loop containing nucleotide triphosphate hydrolases"/>
    <property type="match status" value="2"/>
</dbReference>
<dbReference type="Pfam" id="PF23321">
    <property type="entry name" value="R1_ABCA1"/>
    <property type="match status" value="1"/>
</dbReference>